<keyword evidence="3" id="KW-1185">Reference proteome</keyword>
<evidence type="ECO:0000313" key="2">
    <source>
        <dbReference type="EMBL" id="GGR17747.1"/>
    </source>
</evidence>
<dbReference type="Proteomes" id="UP000603865">
    <property type="component" value="Unassembled WGS sequence"/>
</dbReference>
<accession>A0A918F9A2</accession>
<dbReference type="AlphaFoldDB" id="A0A918F9A2"/>
<name>A0A918F9A2_9DEIO</name>
<dbReference type="EMBL" id="BMQL01000021">
    <property type="protein sequence ID" value="GGR17747.1"/>
    <property type="molecule type" value="Genomic_DNA"/>
</dbReference>
<feature type="domain" description="Transposase IS701-like DDE" evidence="1">
    <location>
        <begin position="2"/>
        <end position="193"/>
    </location>
</feature>
<evidence type="ECO:0000259" key="1">
    <source>
        <dbReference type="Pfam" id="PF13546"/>
    </source>
</evidence>
<reference evidence="2" key="2">
    <citation type="submission" date="2020-09" db="EMBL/GenBank/DDBJ databases">
        <authorList>
            <person name="Sun Q."/>
            <person name="Ohkuma M."/>
        </authorList>
    </citation>
    <scope>NUCLEOTIDE SEQUENCE</scope>
    <source>
        <strain evidence="2">JCM 31311</strain>
    </source>
</reference>
<organism evidence="2 3">
    <name type="scientific">Deinococcus ruber</name>
    <dbReference type="NCBI Taxonomy" id="1848197"/>
    <lineage>
        <taxon>Bacteria</taxon>
        <taxon>Thermotogati</taxon>
        <taxon>Deinococcota</taxon>
        <taxon>Deinococci</taxon>
        <taxon>Deinococcales</taxon>
        <taxon>Deinococcaceae</taxon>
        <taxon>Deinococcus</taxon>
    </lineage>
</organism>
<proteinExistence type="predicted"/>
<evidence type="ECO:0000313" key="3">
    <source>
        <dbReference type="Proteomes" id="UP000603865"/>
    </source>
</evidence>
<dbReference type="InterPro" id="IPR038721">
    <property type="entry name" value="IS701-like_DDE_dom"/>
</dbReference>
<comment type="caution">
    <text evidence="2">The sequence shown here is derived from an EMBL/GenBank/DDBJ whole genome shotgun (WGS) entry which is preliminary data.</text>
</comment>
<dbReference type="Pfam" id="PF13546">
    <property type="entry name" value="DDE_5"/>
    <property type="match status" value="1"/>
</dbReference>
<reference evidence="2" key="1">
    <citation type="journal article" date="2014" name="Int. J. Syst. Evol. Microbiol.">
        <title>Complete genome sequence of Corynebacterium casei LMG S-19264T (=DSM 44701T), isolated from a smear-ripened cheese.</title>
        <authorList>
            <consortium name="US DOE Joint Genome Institute (JGI-PGF)"/>
            <person name="Walter F."/>
            <person name="Albersmeier A."/>
            <person name="Kalinowski J."/>
            <person name="Ruckert C."/>
        </authorList>
    </citation>
    <scope>NUCLEOTIDE SEQUENCE</scope>
    <source>
        <strain evidence="2">JCM 31311</strain>
    </source>
</reference>
<protein>
    <recommendedName>
        <fullName evidence="1">Transposase IS701-like DDE domain-containing protein</fullName>
    </recommendedName>
</protein>
<dbReference type="InterPro" id="IPR012337">
    <property type="entry name" value="RNaseH-like_sf"/>
</dbReference>
<sequence length="275" mass="31186">MLLGLLLAAFVPSGPLVLGLDDTTLRRTGAKISAKGIYRDPVRSSRGHFVKASGFRWLSLMLLTPIPWAHRVWALPLLTALVPSQRYSEEGGHTHRTLTDWARQRLRMVQRWCPGRQLIVVADSAYAVINWLFDLQQGRPITVITRLRLDAALYKPAPERQVGQMGRTRLKGDRLPSLAALINDPTTRWQRRCVHRWYGETNREVELVSHTAVWSTLASHPSRYAGCWFAILKGSSPPRRCSARICSSAQFKSWSTSCSVDNSRSPSKRFERTWA</sequence>
<gene>
    <name evidence="2" type="ORF">GCM10008957_33090</name>
</gene>
<dbReference type="SUPFAM" id="SSF53098">
    <property type="entry name" value="Ribonuclease H-like"/>
    <property type="match status" value="1"/>
</dbReference>